<dbReference type="PANTHER" id="PTHR47643:SF2">
    <property type="entry name" value="TPR DOMAIN PROTEIN (AFU_ORTHOLOGUE AFUA_5G12710)"/>
    <property type="match status" value="1"/>
</dbReference>
<proteinExistence type="predicted"/>
<evidence type="ECO:0000313" key="4">
    <source>
        <dbReference type="Proteomes" id="UP000654075"/>
    </source>
</evidence>
<dbReference type="Proteomes" id="UP000654075">
    <property type="component" value="Unassembled WGS sequence"/>
</dbReference>
<dbReference type="PANTHER" id="PTHR47643">
    <property type="entry name" value="TPR DOMAIN PROTEIN (AFU_ORTHOLOGUE AFUA_5G12710)"/>
    <property type="match status" value="1"/>
</dbReference>
<dbReference type="Pfam" id="PF00856">
    <property type="entry name" value="SET"/>
    <property type="match status" value="1"/>
</dbReference>
<dbReference type="OrthoDB" id="1028014at2759"/>
<dbReference type="InterPro" id="IPR001214">
    <property type="entry name" value="SET_dom"/>
</dbReference>
<dbReference type="SUPFAM" id="SSF82199">
    <property type="entry name" value="SET domain"/>
    <property type="match status" value="1"/>
</dbReference>
<feature type="region of interest" description="Disordered" evidence="1">
    <location>
        <begin position="1"/>
        <end position="28"/>
    </location>
</feature>
<evidence type="ECO:0000313" key="3">
    <source>
        <dbReference type="EMBL" id="CAE8624459.1"/>
    </source>
</evidence>
<evidence type="ECO:0000256" key="1">
    <source>
        <dbReference type="SAM" id="MobiDB-lite"/>
    </source>
</evidence>
<name>A0A813GBI6_POLGL</name>
<keyword evidence="4" id="KW-1185">Reference proteome</keyword>
<dbReference type="AlphaFoldDB" id="A0A813GBI6"/>
<dbReference type="Gene3D" id="2.170.270.10">
    <property type="entry name" value="SET domain"/>
    <property type="match status" value="1"/>
</dbReference>
<comment type="caution">
    <text evidence="3">The sequence shown here is derived from an EMBL/GenBank/DDBJ whole genome shotgun (WGS) entry which is preliminary data.</text>
</comment>
<protein>
    <recommendedName>
        <fullName evidence="2">SET domain-containing protein</fullName>
    </recommendedName>
</protein>
<feature type="non-terminal residue" evidence="3">
    <location>
        <position position="1"/>
    </location>
</feature>
<reference evidence="3" key="1">
    <citation type="submission" date="2021-02" db="EMBL/GenBank/DDBJ databases">
        <authorList>
            <person name="Dougan E. K."/>
            <person name="Rhodes N."/>
            <person name="Thang M."/>
            <person name="Chan C."/>
        </authorList>
    </citation>
    <scope>NUCLEOTIDE SEQUENCE</scope>
</reference>
<accession>A0A813GBI6</accession>
<sequence length="255" mass="27627">VPAAGLDGRPADFTAEEPSSARGRSVDSRRAKRILDLNSHTRDTIDETGCADEPLAGGFWPLAAYMNHSCIPNVSRTFIGDVMIVRAARPLLVGVELVDSYTTLCQPLFSRKEHLMSTYGFDCSCARCSLEGVLLPEAQAKAIFEDKVGALLGAPSRTSRQQLQTCAESWDALVSDIQGLVVSNIKRLGSRLDDDKKQRLVNMVCASFGQASMNAASAWKELMSPAACTKSCEQVCQQLEEVSANSVQHALWSAE</sequence>
<dbReference type="InterPro" id="IPR053209">
    <property type="entry name" value="Gramillin-biosynth_MTr"/>
</dbReference>
<dbReference type="CDD" id="cd20071">
    <property type="entry name" value="SET_SMYD"/>
    <property type="match status" value="1"/>
</dbReference>
<evidence type="ECO:0000259" key="2">
    <source>
        <dbReference type="Pfam" id="PF00856"/>
    </source>
</evidence>
<organism evidence="3 4">
    <name type="scientific">Polarella glacialis</name>
    <name type="common">Dinoflagellate</name>
    <dbReference type="NCBI Taxonomy" id="89957"/>
    <lineage>
        <taxon>Eukaryota</taxon>
        <taxon>Sar</taxon>
        <taxon>Alveolata</taxon>
        <taxon>Dinophyceae</taxon>
        <taxon>Suessiales</taxon>
        <taxon>Suessiaceae</taxon>
        <taxon>Polarella</taxon>
    </lineage>
</organism>
<feature type="domain" description="SET" evidence="2">
    <location>
        <begin position="56"/>
        <end position="101"/>
    </location>
</feature>
<dbReference type="InterPro" id="IPR046341">
    <property type="entry name" value="SET_dom_sf"/>
</dbReference>
<dbReference type="EMBL" id="CAJNNV010028401">
    <property type="protein sequence ID" value="CAE8624459.1"/>
    <property type="molecule type" value="Genomic_DNA"/>
</dbReference>
<feature type="non-terminal residue" evidence="3">
    <location>
        <position position="255"/>
    </location>
</feature>
<gene>
    <name evidence="3" type="ORF">PGLA1383_LOCUS41583</name>
</gene>